<feature type="region of interest" description="Disordered" evidence="3">
    <location>
        <begin position="1"/>
        <end position="28"/>
    </location>
</feature>
<dbReference type="AlphaFoldDB" id="A0A7J0FEG1"/>
<gene>
    <name evidence="5" type="ORF">Acr_11g0013870</name>
</gene>
<evidence type="ECO:0000313" key="6">
    <source>
        <dbReference type="Proteomes" id="UP000585474"/>
    </source>
</evidence>
<feature type="domain" description="Non-haem dioxygenase N-terminal" evidence="4">
    <location>
        <begin position="68"/>
        <end position="157"/>
    </location>
</feature>
<evidence type="ECO:0000259" key="4">
    <source>
        <dbReference type="Pfam" id="PF14226"/>
    </source>
</evidence>
<dbReference type="Pfam" id="PF14226">
    <property type="entry name" value="DIOX_N"/>
    <property type="match status" value="1"/>
</dbReference>
<keyword evidence="1" id="KW-0479">Metal-binding</keyword>
<evidence type="ECO:0000313" key="5">
    <source>
        <dbReference type="EMBL" id="GFY97081.1"/>
    </source>
</evidence>
<proteinExistence type="predicted"/>
<name>A0A7J0FEG1_9ERIC</name>
<dbReference type="SUPFAM" id="SSF51197">
    <property type="entry name" value="Clavaminate synthase-like"/>
    <property type="match status" value="1"/>
</dbReference>
<dbReference type="Proteomes" id="UP000585474">
    <property type="component" value="Unassembled WGS sequence"/>
</dbReference>
<dbReference type="PANTHER" id="PTHR34945">
    <property type="entry name" value="2-OXOGLUTARATE (2OG) AND FE(II)-DEPENDENT OXYGENASE SUPERFAMILY PROTEIN"/>
    <property type="match status" value="1"/>
</dbReference>
<dbReference type="InterPro" id="IPR026992">
    <property type="entry name" value="DIOX_N"/>
</dbReference>
<evidence type="ECO:0000256" key="3">
    <source>
        <dbReference type="SAM" id="MobiDB-lite"/>
    </source>
</evidence>
<dbReference type="PANTHER" id="PTHR34945:SF8">
    <property type="entry name" value="DOWNSTREAM TARGET OF AGL15-4"/>
    <property type="match status" value="1"/>
</dbReference>
<organism evidence="5 6">
    <name type="scientific">Actinidia rufa</name>
    <dbReference type="NCBI Taxonomy" id="165716"/>
    <lineage>
        <taxon>Eukaryota</taxon>
        <taxon>Viridiplantae</taxon>
        <taxon>Streptophyta</taxon>
        <taxon>Embryophyta</taxon>
        <taxon>Tracheophyta</taxon>
        <taxon>Spermatophyta</taxon>
        <taxon>Magnoliopsida</taxon>
        <taxon>eudicotyledons</taxon>
        <taxon>Gunneridae</taxon>
        <taxon>Pentapetalae</taxon>
        <taxon>asterids</taxon>
        <taxon>Ericales</taxon>
        <taxon>Actinidiaceae</taxon>
        <taxon>Actinidia</taxon>
    </lineage>
</organism>
<sequence length="369" mass="41163">MSQTTDLERTATPSTSGAPPPSPIASGHRSAVANDDFLTEFLQHSLRVPDLILPNRAFPRQNLIQNPPRIDFQNLDSPESDAVAEIIQSIDRIGCFQVVNHGIARELVGSVSAAGAGVFGLPPEKKAAVVRSLERSYGFEESQGDKEREMGEEFVWGRDEGLNLEMEGIWPLGYSNFSEKMDTLVLEMEKVAGKIFSILKDHTMRKPIHGNGMTQLPGSICYLYKHGSNVNGDEWIRSLRYDVMRMLIRGSDDSHSLCLHLCDRSSEFHVYSKKGWGSFCPQKDAIVVTLGDQIQTWSGGKFKHVIGRPIFKGGGVEDQCISMAFLYSPPNIGNSFKTERVKTISLTQQAIVAMLLTLVYRFWVYVYNL</sequence>
<dbReference type="InterPro" id="IPR027443">
    <property type="entry name" value="IPNS-like_sf"/>
</dbReference>
<dbReference type="OrthoDB" id="1928184at2759"/>
<comment type="caution">
    <text evidence="5">The sequence shown here is derived from an EMBL/GenBank/DDBJ whole genome shotgun (WGS) entry which is preliminary data.</text>
</comment>
<dbReference type="GO" id="GO:0046872">
    <property type="term" value="F:metal ion binding"/>
    <property type="evidence" value="ECO:0007669"/>
    <property type="project" value="UniProtKB-KW"/>
</dbReference>
<dbReference type="EMBL" id="BJWL01000011">
    <property type="protein sequence ID" value="GFY97081.1"/>
    <property type="molecule type" value="Genomic_DNA"/>
</dbReference>
<evidence type="ECO:0000256" key="2">
    <source>
        <dbReference type="ARBA" id="ARBA00023004"/>
    </source>
</evidence>
<accession>A0A7J0FEG1</accession>
<keyword evidence="2" id="KW-0408">Iron</keyword>
<keyword evidence="6" id="KW-1185">Reference proteome</keyword>
<protein>
    <recommendedName>
        <fullName evidence="4">Non-haem dioxygenase N-terminal domain-containing protein</fullName>
    </recommendedName>
</protein>
<reference evidence="5 6" key="1">
    <citation type="submission" date="2019-07" db="EMBL/GenBank/DDBJ databases">
        <title>De Novo Assembly of kiwifruit Actinidia rufa.</title>
        <authorList>
            <person name="Sugita-Konishi S."/>
            <person name="Sato K."/>
            <person name="Mori E."/>
            <person name="Abe Y."/>
            <person name="Kisaki G."/>
            <person name="Hamano K."/>
            <person name="Suezawa K."/>
            <person name="Otani M."/>
            <person name="Fukuda T."/>
            <person name="Manabe T."/>
            <person name="Gomi K."/>
            <person name="Tabuchi M."/>
            <person name="Akimitsu K."/>
            <person name="Kataoka I."/>
        </authorList>
    </citation>
    <scope>NUCLEOTIDE SEQUENCE [LARGE SCALE GENOMIC DNA]</scope>
    <source>
        <strain evidence="6">cv. Fuchu</strain>
    </source>
</reference>
<dbReference type="Gene3D" id="2.60.120.330">
    <property type="entry name" value="B-lactam Antibiotic, Isopenicillin N Synthase, Chain"/>
    <property type="match status" value="1"/>
</dbReference>
<evidence type="ECO:0000256" key="1">
    <source>
        <dbReference type="ARBA" id="ARBA00022723"/>
    </source>
</evidence>